<evidence type="ECO:0000313" key="1">
    <source>
        <dbReference type="EMBL" id="SUA42948.1"/>
    </source>
</evidence>
<dbReference type="OrthoDB" id="4556076at2"/>
<name>A0A378WNY0_9NOCA</name>
<evidence type="ECO:0008006" key="3">
    <source>
        <dbReference type="Google" id="ProtNLM"/>
    </source>
</evidence>
<dbReference type="Gene3D" id="3.30.1310.10">
    <property type="entry name" value="Nucleoid-associated protein YbaB-like domain"/>
    <property type="match status" value="1"/>
</dbReference>
<accession>A0A378WNY0</accession>
<dbReference type="Proteomes" id="UP000255082">
    <property type="component" value="Unassembled WGS sequence"/>
</dbReference>
<dbReference type="EMBL" id="UGRU01000001">
    <property type="protein sequence ID" value="SUA42948.1"/>
    <property type="molecule type" value="Genomic_DNA"/>
</dbReference>
<gene>
    <name evidence="1" type="ORF">NCTC13184_02308</name>
</gene>
<proteinExistence type="predicted"/>
<organism evidence="1 2">
    <name type="scientific">Nocardia africana</name>
    <dbReference type="NCBI Taxonomy" id="134964"/>
    <lineage>
        <taxon>Bacteria</taxon>
        <taxon>Bacillati</taxon>
        <taxon>Actinomycetota</taxon>
        <taxon>Actinomycetes</taxon>
        <taxon>Mycobacteriales</taxon>
        <taxon>Nocardiaceae</taxon>
        <taxon>Nocardia</taxon>
    </lineage>
</organism>
<evidence type="ECO:0000313" key="2">
    <source>
        <dbReference type="Proteomes" id="UP000255082"/>
    </source>
</evidence>
<dbReference type="InterPro" id="IPR036894">
    <property type="entry name" value="YbaB-like_sf"/>
</dbReference>
<dbReference type="SUPFAM" id="SSF82607">
    <property type="entry name" value="YbaB-like"/>
    <property type="match status" value="1"/>
</dbReference>
<sequence>MTDFKSWEQQLQQSLEQVRRNGQQLAEAAAAIRGRGETQGVLVELDAQGDITSLQIAPGAMRWSSAQLTSALLDCYRKARAEVKAKVDRLIAAADPRIKKQVEQVHPAAVGPGAQRSSMTDEDIAAADDAYFERRNRYGGWTGG</sequence>
<dbReference type="AlphaFoldDB" id="A0A378WNY0"/>
<reference evidence="1 2" key="1">
    <citation type="submission" date="2018-06" db="EMBL/GenBank/DDBJ databases">
        <authorList>
            <consortium name="Pathogen Informatics"/>
            <person name="Doyle S."/>
        </authorList>
    </citation>
    <scope>NUCLEOTIDE SEQUENCE [LARGE SCALE GENOMIC DNA]</scope>
    <source>
        <strain evidence="1 2">NCTC13184</strain>
    </source>
</reference>
<dbReference type="RefSeq" id="WP_062962993.1">
    <property type="nucleotide sequence ID" value="NZ_JAJFOE010000001.1"/>
</dbReference>
<protein>
    <recommendedName>
        <fullName evidence="3">YbaB/EbfC DNA-binding family protein</fullName>
    </recommendedName>
</protein>